<accession>A0A1H7RDF4</accession>
<dbReference type="RefSeq" id="WP_072752610.1">
    <property type="nucleotide sequence ID" value="NZ_FOAW01000011.1"/>
</dbReference>
<evidence type="ECO:0000256" key="1">
    <source>
        <dbReference type="SAM" id="SignalP"/>
    </source>
</evidence>
<protein>
    <recommendedName>
        <fullName evidence="4">Secreted protein</fullName>
    </recommendedName>
</protein>
<keyword evidence="3" id="KW-1185">Reference proteome</keyword>
<organism evidence="2 3">
    <name type="scientific">Rhodococcus maanshanensis</name>
    <dbReference type="NCBI Taxonomy" id="183556"/>
    <lineage>
        <taxon>Bacteria</taxon>
        <taxon>Bacillati</taxon>
        <taxon>Actinomycetota</taxon>
        <taxon>Actinomycetes</taxon>
        <taxon>Mycobacteriales</taxon>
        <taxon>Nocardiaceae</taxon>
        <taxon>Rhodococcus</taxon>
    </lineage>
</organism>
<name>A0A1H7RDF4_9NOCA</name>
<dbReference type="OrthoDB" id="4380372at2"/>
<dbReference type="AlphaFoldDB" id="A0A1H7RDF4"/>
<keyword evidence="1" id="KW-0732">Signal</keyword>
<feature type="chain" id="PRO_5038375581" description="Secreted protein" evidence="1">
    <location>
        <begin position="33"/>
        <end position="125"/>
    </location>
</feature>
<dbReference type="EMBL" id="FOAW01000011">
    <property type="protein sequence ID" value="SEL58035.1"/>
    <property type="molecule type" value="Genomic_DNA"/>
</dbReference>
<gene>
    <name evidence="2" type="ORF">SAMN05444583_11145</name>
</gene>
<reference evidence="3" key="1">
    <citation type="submission" date="2016-10" db="EMBL/GenBank/DDBJ databases">
        <authorList>
            <person name="Varghese N."/>
            <person name="Submissions S."/>
        </authorList>
    </citation>
    <scope>NUCLEOTIDE SEQUENCE [LARGE SCALE GENOMIC DNA]</scope>
    <source>
        <strain evidence="3">DSM 44675</strain>
    </source>
</reference>
<evidence type="ECO:0000313" key="3">
    <source>
        <dbReference type="Proteomes" id="UP000198677"/>
    </source>
</evidence>
<sequence>MSTNRITAAVRAAAVTALIGLPALGFAGAAVAHPGGVHPPAVDPIVGSEGGPCSENRVGVDGDTGNQLACVHSPDGGVWTGTNGAINGVHDFGSPCDSSVEDRSQTRDGRVITCTPGENVWEYGA</sequence>
<proteinExistence type="predicted"/>
<evidence type="ECO:0000313" key="2">
    <source>
        <dbReference type="EMBL" id="SEL58035.1"/>
    </source>
</evidence>
<dbReference type="Proteomes" id="UP000198677">
    <property type="component" value="Unassembled WGS sequence"/>
</dbReference>
<evidence type="ECO:0008006" key="4">
    <source>
        <dbReference type="Google" id="ProtNLM"/>
    </source>
</evidence>
<feature type="signal peptide" evidence="1">
    <location>
        <begin position="1"/>
        <end position="32"/>
    </location>
</feature>